<organism evidence="3 4">
    <name type="scientific">Faecalicatena orotica</name>
    <dbReference type="NCBI Taxonomy" id="1544"/>
    <lineage>
        <taxon>Bacteria</taxon>
        <taxon>Bacillati</taxon>
        <taxon>Bacillota</taxon>
        <taxon>Clostridia</taxon>
        <taxon>Lachnospirales</taxon>
        <taxon>Lachnospiraceae</taxon>
        <taxon>Faecalicatena</taxon>
    </lineage>
</organism>
<evidence type="ECO:0000256" key="1">
    <source>
        <dbReference type="ARBA" id="ARBA00023235"/>
    </source>
</evidence>
<dbReference type="GO" id="GO:0016853">
    <property type="term" value="F:isomerase activity"/>
    <property type="evidence" value="ECO:0007669"/>
    <property type="project" value="UniProtKB-KW"/>
</dbReference>
<proteinExistence type="predicted"/>
<dbReference type="PANTHER" id="PTHR43489:SF7">
    <property type="entry name" value="3-DEHYDRO-D-GULOSIDE 4-EPIMERASE-RELATED"/>
    <property type="match status" value="1"/>
</dbReference>
<evidence type="ECO:0000313" key="3">
    <source>
        <dbReference type="EMBL" id="PWJ31955.1"/>
    </source>
</evidence>
<dbReference type="InterPro" id="IPR050417">
    <property type="entry name" value="Sugar_Epim/Isomerase"/>
</dbReference>
<evidence type="ECO:0000313" key="4">
    <source>
        <dbReference type="Proteomes" id="UP000245845"/>
    </source>
</evidence>
<gene>
    <name evidence="3" type="ORF">A8806_101242</name>
</gene>
<dbReference type="EMBL" id="QGDL01000001">
    <property type="protein sequence ID" value="PWJ31955.1"/>
    <property type="molecule type" value="Genomic_DNA"/>
</dbReference>
<dbReference type="InterPro" id="IPR036237">
    <property type="entry name" value="Xyl_isomerase-like_sf"/>
</dbReference>
<accession>A0A2Y9BDY7</accession>
<dbReference type="RefSeq" id="WP_181368534.1">
    <property type="nucleotide sequence ID" value="NZ_BAAACK010000007.1"/>
</dbReference>
<feature type="domain" description="Xylose isomerase-like TIM barrel" evidence="2">
    <location>
        <begin position="15"/>
        <end position="259"/>
    </location>
</feature>
<dbReference type="Pfam" id="PF01261">
    <property type="entry name" value="AP_endonuc_2"/>
    <property type="match status" value="1"/>
</dbReference>
<reference evidence="3 4" key="1">
    <citation type="submission" date="2018-05" db="EMBL/GenBank/DDBJ databases">
        <title>The Hungate 1000. A catalogue of reference genomes from the rumen microbiome.</title>
        <authorList>
            <person name="Kelly W."/>
        </authorList>
    </citation>
    <scope>NUCLEOTIDE SEQUENCE [LARGE SCALE GENOMIC DNA]</scope>
    <source>
        <strain evidence="3 4">NLAE-zl-C242</strain>
    </source>
</reference>
<name>A0A2Y9BDY7_9FIRM</name>
<dbReference type="Gene3D" id="3.20.20.150">
    <property type="entry name" value="Divalent-metal-dependent TIM barrel enzymes"/>
    <property type="match status" value="1"/>
</dbReference>
<dbReference type="AlphaFoldDB" id="A0A2Y9BDY7"/>
<protein>
    <submittedName>
        <fullName evidence="3">Sugar phosphate isomerase/epimerase</fullName>
    </submittedName>
</protein>
<evidence type="ECO:0000259" key="2">
    <source>
        <dbReference type="Pfam" id="PF01261"/>
    </source>
</evidence>
<dbReference type="InterPro" id="IPR013022">
    <property type="entry name" value="Xyl_isomerase-like_TIM-brl"/>
</dbReference>
<dbReference type="Proteomes" id="UP000245845">
    <property type="component" value="Unassembled WGS sequence"/>
</dbReference>
<comment type="caution">
    <text evidence="3">The sequence shown here is derived from an EMBL/GenBank/DDBJ whole genome shotgun (WGS) entry which is preliminary data.</text>
</comment>
<keyword evidence="1 3" id="KW-0413">Isomerase</keyword>
<dbReference type="PANTHER" id="PTHR43489">
    <property type="entry name" value="ISOMERASE"/>
    <property type="match status" value="1"/>
</dbReference>
<dbReference type="SUPFAM" id="SSF51658">
    <property type="entry name" value="Xylose isomerase-like"/>
    <property type="match status" value="1"/>
</dbReference>
<keyword evidence="4" id="KW-1185">Reference proteome</keyword>
<sequence length="274" mass="31006">MKMKTSHFGFVNEADQIAAAGYDAVELHIKEIMSFDDLEYQKARKLVKDSGIASEVFDNPLPLDVVVADDSFDFAYYTEYLKKAVDRTARMGARYFVYGNGKTRSLPEGAGREEASKKNEQLIVTLCDIARAYNITIMMEPLAAAICNSVLSVPEAYDYAKKLGCGNLKTLLDFRWFIAGGHPYSDIVEYADFIKHVHVDNPLLPFPERRVPMAGDGFNYGTLFEILKSISYKGYISYEANTFNDYQQDIRKGLGLLKDYGIYPYRYDADIKEA</sequence>